<sequence>MASAAVESFVTKQLDLLELERDAEVEERR</sequence>
<accession>A0A2J8QAK3</accession>
<comment type="caution">
    <text evidence="1">The sequence shown here is derived from an EMBL/GenBank/DDBJ whole genome shotgun (WGS) entry which is preliminary data.</text>
</comment>
<gene>
    <name evidence="1" type="ORF">CK820_G0033779</name>
</gene>
<dbReference type="EMBL" id="NBAG03000050">
    <property type="protein sequence ID" value="PNI93292.1"/>
    <property type="molecule type" value="Genomic_DNA"/>
</dbReference>
<dbReference type="Proteomes" id="UP000236370">
    <property type="component" value="Unassembled WGS sequence"/>
</dbReference>
<name>A0A2J8QAK3_PANTR</name>
<reference evidence="1 2" key="1">
    <citation type="submission" date="2017-12" db="EMBL/GenBank/DDBJ databases">
        <title>High-resolution comparative analysis of great ape genomes.</title>
        <authorList>
            <person name="Pollen A."/>
            <person name="Hastie A."/>
            <person name="Hormozdiari F."/>
            <person name="Dougherty M."/>
            <person name="Liu R."/>
            <person name="Chaisson M."/>
            <person name="Hoppe E."/>
            <person name="Hill C."/>
            <person name="Pang A."/>
            <person name="Hillier L."/>
            <person name="Baker C."/>
            <person name="Armstrong J."/>
            <person name="Shendure J."/>
            <person name="Paten B."/>
            <person name="Wilson R."/>
            <person name="Chao H."/>
            <person name="Schneider V."/>
            <person name="Ventura M."/>
            <person name="Kronenberg Z."/>
            <person name="Murali S."/>
            <person name="Gordon D."/>
            <person name="Cantsilieris S."/>
            <person name="Munson K."/>
            <person name="Nelson B."/>
            <person name="Raja A."/>
            <person name="Underwood J."/>
            <person name="Diekhans M."/>
            <person name="Fiddes I."/>
            <person name="Haussler D."/>
            <person name="Eichler E."/>
        </authorList>
    </citation>
    <scope>NUCLEOTIDE SEQUENCE [LARGE SCALE GENOMIC DNA]</scope>
    <source>
        <strain evidence="1">Yerkes chimp pedigree #C0471</strain>
    </source>
</reference>
<evidence type="ECO:0000313" key="2">
    <source>
        <dbReference type="Proteomes" id="UP000236370"/>
    </source>
</evidence>
<organism evidence="1 2">
    <name type="scientific">Pan troglodytes</name>
    <name type="common">Chimpanzee</name>
    <dbReference type="NCBI Taxonomy" id="9598"/>
    <lineage>
        <taxon>Eukaryota</taxon>
        <taxon>Metazoa</taxon>
        <taxon>Chordata</taxon>
        <taxon>Craniata</taxon>
        <taxon>Vertebrata</taxon>
        <taxon>Euteleostomi</taxon>
        <taxon>Mammalia</taxon>
        <taxon>Eutheria</taxon>
        <taxon>Euarchontoglires</taxon>
        <taxon>Primates</taxon>
        <taxon>Haplorrhini</taxon>
        <taxon>Catarrhini</taxon>
        <taxon>Hominidae</taxon>
        <taxon>Pan</taxon>
    </lineage>
</organism>
<evidence type="ECO:0000313" key="1">
    <source>
        <dbReference type="EMBL" id="PNI93292.1"/>
    </source>
</evidence>
<protein>
    <submittedName>
        <fullName evidence="1">IGHMBP2 isoform 11</fullName>
    </submittedName>
</protein>
<proteinExistence type="predicted"/>
<dbReference type="AlphaFoldDB" id="A0A2J8QAK3"/>